<dbReference type="Proteomes" id="UP000233766">
    <property type="component" value="Unassembled WGS sequence"/>
</dbReference>
<sequence>MEPVHPPVETPPDPESTLRPEVVAVDADLATQWLRRNTNNRKVREQKVAQYHAEMIEGRWKFNGEAIKFDSMGNLLDGQHRLEALARTAGTGLAFSMLVVVGLGSDTQVTMDQGVKRTPADQLELRGIGSATTAQLIAGTIRVLERWLDGNVFGDQTRVSALSAPRVVEWAERNPRHVEIITVYASRGITRIKARPSVTSAVAVRLHHIDPDDCAEFFDRVLSGAGLALDSPILALRERLDRIRTNKIKTSDREFLALFVLTWNAFRRGRPLTKLQLPKGGLTRANFPEPV</sequence>
<proteinExistence type="predicted"/>
<evidence type="ECO:0000313" key="1">
    <source>
        <dbReference type="EMBL" id="PKV76690.1"/>
    </source>
</evidence>
<name>A0A2N3V4Y7_9NOCA</name>
<comment type="caution">
    <text evidence="1">The sequence shown here is derived from an EMBL/GenBank/DDBJ whole genome shotgun (WGS) entry which is preliminary data.</text>
</comment>
<dbReference type="EMBL" id="PJMW01000003">
    <property type="protein sequence ID" value="PKV76690.1"/>
    <property type="molecule type" value="Genomic_DNA"/>
</dbReference>
<accession>A0A2N3V4Y7</accession>
<gene>
    <name evidence="1" type="ORF">ATK86_7090</name>
</gene>
<dbReference type="AlphaFoldDB" id="A0A2N3V4Y7"/>
<reference evidence="1 2" key="1">
    <citation type="submission" date="2017-12" db="EMBL/GenBank/DDBJ databases">
        <title>Sequencing the genomes of 1000 Actinobacteria strains.</title>
        <authorList>
            <person name="Klenk H.-P."/>
        </authorList>
    </citation>
    <scope>NUCLEOTIDE SEQUENCE [LARGE SCALE GENOMIC DNA]</scope>
    <source>
        <strain evidence="1 2">DSM 44489</strain>
    </source>
</reference>
<organism evidence="1 2">
    <name type="scientific">Nocardia fluminea</name>
    <dbReference type="NCBI Taxonomy" id="134984"/>
    <lineage>
        <taxon>Bacteria</taxon>
        <taxon>Bacillati</taxon>
        <taxon>Actinomycetota</taxon>
        <taxon>Actinomycetes</taxon>
        <taxon>Mycobacteriales</taxon>
        <taxon>Nocardiaceae</taxon>
        <taxon>Nocardia</taxon>
    </lineage>
</organism>
<protein>
    <submittedName>
        <fullName evidence="1">Uncharacterized protein</fullName>
    </submittedName>
</protein>
<dbReference type="RefSeq" id="WP_101468866.1">
    <property type="nucleotide sequence ID" value="NZ_PJMW01000003.1"/>
</dbReference>
<evidence type="ECO:0000313" key="2">
    <source>
        <dbReference type="Proteomes" id="UP000233766"/>
    </source>
</evidence>
<keyword evidence="2" id="KW-1185">Reference proteome</keyword>
<dbReference type="OrthoDB" id="950695at2"/>